<evidence type="ECO:0000256" key="3">
    <source>
        <dbReference type="ARBA" id="ARBA00022837"/>
    </source>
</evidence>
<keyword evidence="1" id="KW-0479">Metal-binding</keyword>
<keyword evidence="3" id="KW-0106">Calcium</keyword>
<name>A0A2I0VHL6_9ASPA</name>
<dbReference type="Gene3D" id="1.10.238.10">
    <property type="entry name" value="EF-hand"/>
    <property type="match status" value="2"/>
</dbReference>
<dbReference type="EMBL" id="KZ503559">
    <property type="protein sequence ID" value="PKU62900.1"/>
    <property type="molecule type" value="Genomic_DNA"/>
</dbReference>
<evidence type="ECO:0000313" key="5">
    <source>
        <dbReference type="EMBL" id="PKU62900.1"/>
    </source>
</evidence>
<feature type="domain" description="EF-hand" evidence="4">
    <location>
        <begin position="159"/>
        <end position="189"/>
    </location>
</feature>
<accession>A0A2I0VHL6</accession>
<dbReference type="InterPro" id="IPR002048">
    <property type="entry name" value="EF_hand_dom"/>
</dbReference>
<dbReference type="Proteomes" id="UP000233837">
    <property type="component" value="Unassembled WGS sequence"/>
</dbReference>
<keyword evidence="2" id="KW-0677">Repeat</keyword>
<feature type="domain" description="EF-hand" evidence="4">
    <location>
        <begin position="87"/>
        <end position="122"/>
    </location>
</feature>
<sequence length="189" mass="20669">MSVIMSKLNTGSSGSGSCKSLLTRINGIISHKKAKKPCLSSLPESRLTVTLPGKDLERVFCYFDEDGDGKISAAELCSCLHSVGEEISPAEAEAIVESSDSDGDGVLGYDDFVKLVDMEEEEDRETTIKEAFSAYEMDGKGCITAGSLRRGLRRLGEEKSVDECRVMIRRFDLNGDGVICFDEFKLMML</sequence>
<dbReference type="Pfam" id="PF13499">
    <property type="entry name" value="EF-hand_7"/>
    <property type="match status" value="2"/>
</dbReference>
<dbReference type="GO" id="GO:0005509">
    <property type="term" value="F:calcium ion binding"/>
    <property type="evidence" value="ECO:0007669"/>
    <property type="project" value="InterPro"/>
</dbReference>
<organism evidence="5 6">
    <name type="scientific">Dendrobium catenatum</name>
    <dbReference type="NCBI Taxonomy" id="906689"/>
    <lineage>
        <taxon>Eukaryota</taxon>
        <taxon>Viridiplantae</taxon>
        <taxon>Streptophyta</taxon>
        <taxon>Embryophyta</taxon>
        <taxon>Tracheophyta</taxon>
        <taxon>Spermatophyta</taxon>
        <taxon>Magnoliopsida</taxon>
        <taxon>Liliopsida</taxon>
        <taxon>Asparagales</taxon>
        <taxon>Orchidaceae</taxon>
        <taxon>Epidendroideae</taxon>
        <taxon>Malaxideae</taxon>
        <taxon>Dendrobiinae</taxon>
        <taxon>Dendrobium</taxon>
    </lineage>
</organism>
<dbReference type="SUPFAM" id="SSF47473">
    <property type="entry name" value="EF-hand"/>
    <property type="match status" value="1"/>
</dbReference>
<dbReference type="AlphaFoldDB" id="A0A2I0VHL6"/>
<dbReference type="FunFam" id="1.10.238.10:FF:000003">
    <property type="entry name" value="Calmodulin A"/>
    <property type="match status" value="2"/>
</dbReference>
<evidence type="ECO:0000256" key="2">
    <source>
        <dbReference type="ARBA" id="ARBA00022737"/>
    </source>
</evidence>
<dbReference type="PANTHER" id="PTHR10891">
    <property type="entry name" value="EF-HAND CALCIUM-BINDING DOMAIN CONTAINING PROTEIN"/>
    <property type="match status" value="1"/>
</dbReference>
<protein>
    <submittedName>
        <fullName evidence="5">Putative calcium-binding protein CML31</fullName>
    </submittedName>
</protein>
<gene>
    <name evidence="5" type="primary">CML31</name>
    <name evidence="5" type="ORF">MA16_Dca022475</name>
</gene>
<dbReference type="OrthoDB" id="26525at2759"/>
<dbReference type="PROSITE" id="PS50222">
    <property type="entry name" value="EF_HAND_2"/>
    <property type="match status" value="4"/>
</dbReference>
<evidence type="ECO:0000259" key="4">
    <source>
        <dbReference type="PROSITE" id="PS50222"/>
    </source>
</evidence>
<evidence type="ECO:0000256" key="1">
    <source>
        <dbReference type="ARBA" id="ARBA00022723"/>
    </source>
</evidence>
<reference evidence="5 6" key="1">
    <citation type="journal article" date="2016" name="Sci. Rep.">
        <title>The Dendrobium catenatum Lindl. genome sequence provides insights into polysaccharide synthase, floral development and adaptive evolution.</title>
        <authorList>
            <person name="Zhang G.Q."/>
            <person name="Xu Q."/>
            <person name="Bian C."/>
            <person name="Tsai W.C."/>
            <person name="Yeh C.M."/>
            <person name="Liu K.W."/>
            <person name="Yoshida K."/>
            <person name="Zhang L.S."/>
            <person name="Chang S.B."/>
            <person name="Chen F."/>
            <person name="Shi Y."/>
            <person name="Su Y.Y."/>
            <person name="Zhang Y.Q."/>
            <person name="Chen L.J."/>
            <person name="Yin Y."/>
            <person name="Lin M."/>
            <person name="Huang H."/>
            <person name="Deng H."/>
            <person name="Wang Z.W."/>
            <person name="Zhu S.L."/>
            <person name="Zhao X."/>
            <person name="Deng C."/>
            <person name="Niu S.C."/>
            <person name="Huang J."/>
            <person name="Wang M."/>
            <person name="Liu G.H."/>
            <person name="Yang H.J."/>
            <person name="Xiao X.J."/>
            <person name="Hsiao Y.Y."/>
            <person name="Wu W.L."/>
            <person name="Chen Y.Y."/>
            <person name="Mitsuda N."/>
            <person name="Ohme-Takagi M."/>
            <person name="Luo Y.B."/>
            <person name="Van de Peer Y."/>
            <person name="Liu Z.J."/>
        </authorList>
    </citation>
    <scope>NUCLEOTIDE SEQUENCE [LARGE SCALE GENOMIC DNA]</scope>
    <source>
        <tissue evidence="5">The whole plant</tissue>
    </source>
</reference>
<feature type="domain" description="EF-hand" evidence="4">
    <location>
        <begin position="123"/>
        <end position="158"/>
    </location>
</feature>
<dbReference type="PROSITE" id="PS51257">
    <property type="entry name" value="PROKAR_LIPOPROTEIN"/>
    <property type="match status" value="1"/>
</dbReference>
<dbReference type="InterPro" id="IPR039647">
    <property type="entry name" value="EF_hand_pair_protein_CML-like"/>
</dbReference>
<evidence type="ECO:0000313" key="6">
    <source>
        <dbReference type="Proteomes" id="UP000233837"/>
    </source>
</evidence>
<dbReference type="CDD" id="cd00051">
    <property type="entry name" value="EFh"/>
    <property type="match status" value="2"/>
</dbReference>
<proteinExistence type="predicted"/>
<dbReference type="PROSITE" id="PS00018">
    <property type="entry name" value="EF_HAND_1"/>
    <property type="match status" value="3"/>
</dbReference>
<keyword evidence="6" id="KW-1185">Reference proteome</keyword>
<dbReference type="InterPro" id="IPR011992">
    <property type="entry name" value="EF-hand-dom_pair"/>
</dbReference>
<feature type="domain" description="EF-hand" evidence="4">
    <location>
        <begin position="51"/>
        <end position="86"/>
    </location>
</feature>
<reference evidence="5 6" key="2">
    <citation type="journal article" date="2017" name="Nature">
        <title>The Apostasia genome and the evolution of orchids.</title>
        <authorList>
            <person name="Zhang G.Q."/>
            <person name="Liu K.W."/>
            <person name="Li Z."/>
            <person name="Lohaus R."/>
            <person name="Hsiao Y.Y."/>
            <person name="Niu S.C."/>
            <person name="Wang J.Y."/>
            <person name="Lin Y.C."/>
            <person name="Xu Q."/>
            <person name="Chen L.J."/>
            <person name="Yoshida K."/>
            <person name="Fujiwara S."/>
            <person name="Wang Z.W."/>
            <person name="Zhang Y.Q."/>
            <person name="Mitsuda N."/>
            <person name="Wang M."/>
            <person name="Liu G.H."/>
            <person name="Pecoraro L."/>
            <person name="Huang H.X."/>
            <person name="Xiao X.J."/>
            <person name="Lin M."/>
            <person name="Wu X.Y."/>
            <person name="Wu W.L."/>
            <person name="Chen Y.Y."/>
            <person name="Chang S.B."/>
            <person name="Sakamoto S."/>
            <person name="Ohme-Takagi M."/>
            <person name="Yagi M."/>
            <person name="Zeng S.J."/>
            <person name="Shen C.Y."/>
            <person name="Yeh C.M."/>
            <person name="Luo Y.B."/>
            <person name="Tsai W.C."/>
            <person name="Van de Peer Y."/>
            <person name="Liu Z.J."/>
        </authorList>
    </citation>
    <scope>NUCLEOTIDE SEQUENCE [LARGE SCALE GENOMIC DNA]</scope>
    <source>
        <tissue evidence="5">The whole plant</tissue>
    </source>
</reference>
<dbReference type="InterPro" id="IPR018247">
    <property type="entry name" value="EF_Hand_1_Ca_BS"/>
</dbReference>
<dbReference type="SMART" id="SM00054">
    <property type="entry name" value="EFh"/>
    <property type="match status" value="4"/>
</dbReference>
<dbReference type="STRING" id="906689.A0A2I0VHL6"/>